<dbReference type="RefSeq" id="WP_186866452.1">
    <property type="nucleotide sequence ID" value="NZ_JACOPH010000002.1"/>
</dbReference>
<dbReference type="GO" id="GO:0003824">
    <property type="term" value="F:catalytic activity"/>
    <property type="evidence" value="ECO:0007669"/>
    <property type="project" value="InterPro"/>
</dbReference>
<dbReference type="Gene3D" id="3.30.70.20">
    <property type="match status" value="1"/>
</dbReference>
<sequence>MIRYRCEIHGKDRSIWLKENFCPECNHRKYVKTESDIYWCKRCNVPLYDKICPVCGTHGRRVASDLRPVFPEERLLVEIILGKPFCYKEASVWNTSGNSYIIDGELKRFSIAALKELDTDAIREAYAANADHNTDTAFLKYASQFVLCNQDRFAEIEEEALRYLQEVTAGYDAKDMFVSFSGGKDSTVTSDLVMRALSNPRILHIFGDTTLEFPETERYIDRFKKEHPVTPVISSRNKEKNFEELCQVIGPPSRVMRWCCTIFKTGAITRKISGLFRGKTKILAFYGIRRSESASRSKYERESEGHKISKQITISPIIDWLDYDIWLYLLTTKIDFNTAYRLGYTRVGCWCCPNNSAWSEFLSKIHMKEQYEHWHQFLVDFAKSIGKADAKEYVDTGKWKARQGGNGVSYAKKSVIAFEPCALEENAFNYELQKPITEELYELFKPFGYINRSFGIERLGEIYIMRKSGQPILKLQGRIGSSHLKVTILDHHIDGAQNLAAAEDKIKCQLTKYQMCIGCRACEGICKHGAIRIESNEDGITYHIDDTKCVRCAECVNHFIAGCYMRKVLATKRNG</sequence>
<dbReference type="InterPro" id="IPR017896">
    <property type="entry name" value="4Fe4S_Fe-S-bd"/>
</dbReference>
<protein>
    <submittedName>
        <fullName evidence="2">Phosphoadenosine phosphosulfate reductase family protein</fullName>
    </submittedName>
</protein>
<dbReference type="EMBL" id="JACOPH010000002">
    <property type="protein sequence ID" value="MBC5713542.1"/>
    <property type="molecule type" value="Genomic_DNA"/>
</dbReference>
<dbReference type="PROSITE" id="PS51379">
    <property type="entry name" value="4FE4S_FER_2"/>
    <property type="match status" value="1"/>
</dbReference>
<evidence type="ECO:0000313" key="2">
    <source>
        <dbReference type="EMBL" id="MBC5713542.1"/>
    </source>
</evidence>
<dbReference type="AlphaFoldDB" id="A0A923RSD9"/>
<feature type="domain" description="4Fe-4S ferredoxin-type" evidence="1">
    <location>
        <begin position="507"/>
        <end position="536"/>
    </location>
</feature>
<dbReference type="InterPro" id="IPR050128">
    <property type="entry name" value="Sulfate_adenylyltrnsfr_sub2"/>
</dbReference>
<dbReference type="PANTHER" id="PTHR43196">
    <property type="entry name" value="SULFATE ADENYLYLTRANSFERASE SUBUNIT 2"/>
    <property type="match status" value="1"/>
</dbReference>
<dbReference type="Pfam" id="PF12838">
    <property type="entry name" value="Fer4_7"/>
    <property type="match status" value="1"/>
</dbReference>
<dbReference type="SUPFAM" id="SSF52402">
    <property type="entry name" value="Adenine nucleotide alpha hydrolases-like"/>
    <property type="match status" value="1"/>
</dbReference>
<dbReference type="InterPro" id="IPR002500">
    <property type="entry name" value="PAPS_reduct_dom"/>
</dbReference>
<comment type="caution">
    <text evidence="2">The sequence shown here is derived from an EMBL/GenBank/DDBJ whole genome shotgun (WGS) entry which is preliminary data.</text>
</comment>
<evidence type="ECO:0000259" key="1">
    <source>
        <dbReference type="PROSITE" id="PS51379"/>
    </source>
</evidence>
<accession>A0A923RSD9</accession>
<dbReference type="Gene3D" id="3.40.50.620">
    <property type="entry name" value="HUPs"/>
    <property type="match status" value="1"/>
</dbReference>
<dbReference type="Proteomes" id="UP000606720">
    <property type="component" value="Unassembled WGS sequence"/>
</dbReference>
<proteinExistence type="predicted"/>
<keyword evidence="3" id="KW-1185">Reference proteome</keyword>
<dbReference type="SUPFAM" id="SSF54862">
    <property type="entry name" value="4Fe-4S ferredoxins"/>
    <property type="match status" value="1"/>
</dbReference>
<dbReference type="PANTHER" id="PTHR43196:SF2">
    <property type="entry name" value="PHOSPHOADENOSINE PHOSPHOSULFATE REDUCTASE"/>
    <property type="match status" value="1"/>
</dbReference>
<dbReference type="Pfam" id="PF01507">
    <property type="entry name" value="PAPS_reduct"/>
    <property type="match status" value="1"/>
</dbReference>
<gene>
    <name evidence="2" type="ORF">H8S17_04825</name>
</gene>
<dbReference type="InterPro" id="IPR014729">
    <property type="entry name" value="Rossmann-like_a/b/a_fold"/>
</dbReference>
<reference evidence="2" key="1">
    <citation type="submission" date="2020-08" db="EMBL/GenBank/DDBJ databases">
        <title>Genome public.</title>
        <authorList>
            <person name="Liu C."/>
            <person name="Sun Q."/>
        </authorList>
    </citation>
    <scope>NUCLEOTIDE SEQUENCE</scope>
    <source>
        <strain evidence="2">BX1005</strain>
    </source>
</reference>
<organism evidence="2 3">
    <name type="scientific">Roseburia zhanii</name>
    <dbReference type="NCBI Taxonomy" id="2763064"/>
    <lineage>
        <taxon>Bacteria</taxon>
        <taxon>Bacillati</taxon>
        <taxon>Bacillota</taxon>
        <taxon>Clostridia</taxon>
        <taxon>Lachnospirales</taxon>
        <taxon>Lachnospiraceae</taxon>
        <taxon>Roseburia</taxon>
    </lineage>
</organism>
<name>A0A923RSD9_9FIRM</name>
<evidence type="ECO:0000313" key="3">
    <source>
        <dbReference type="Proteomes" id="UP000606720"/>
    </source>
</evidence>